<dbReference type="Proteomes" id="UP000000377">
    <property type="component" value="Chromosome"/>
</dbReference>
<dbReference type="InterPro" id="IPR010610">
    <property type="entry name" value="EryCIII-like_C"/>
</dbReference>
<feature type="compositionally biased region" description="Gly residues" evidence="4">
    <location>
        <begin position="211"/>
        <end position="223"/>
    </location>
</feature>
<evidence type="ECO:0000259" key="5">
    <source>
        <dbReference type="Pfam" id="PF06722"/>
    </source>
</evidence>
<dbReference type="GO" id="GO:0016757">
    <property type="term" value="F:glycosyltransferase activity"/>
    <property type="evidence" value="ECO:0007669"/>
    <property type="project" value="UniProtKB-KW"/>
</dbReference>
<evidence type="ECO:0000256" key="1">
    <source>
        <dbReference type="ARBA" id="ARBA00006962"/>
    </source>
</evidence>
<keyword evidence="2" id="KW-0328">Glycosyltransferase</keyword>
<dbReference type="EMBL" id="CP002047">
    <property type="protein sequence ID" value="ADI09993.1"/>
    <property type="molecule type" value="Genomic_DNA"/>
</dbReference>
<dbReference type="CAZy" id="GT1">
    <property type="family name" value="Glycosyltransferase Family 1"/>
</dbReference>
<evidence type="ECO:0008006" key="9">
    <source>
        <dbReference type="Google" id="ProtNLM"/>
    </source>
</evidence>
<dbReference type="KEGG" id="sbh:SBI_06873"/>
<feature type="region of interest" description="Disordered" evidence="4">
    <location>
        <begin position="208"/>
        <end position="232"/>
    </location>
</feature>
<dbReference type="RefSeq" id="WP_014179443.1">
    <property type="nucleotide sequence ID" value="NC_016582.1"/>
</dbReference>
<dbReference type="HOGENOM" id="CLU_000537_7_4_11"/>
<feature type="domain" description="Erythromycin biosynthesis protein CIII-like C-terminal" evidence="5">
    <location>
        <begin position="281"/>
        <end position="379"/>
    </location>
</feature>
<evidence type="ECO:0000259" key="6">
    <source>
        <dbReference type="Pfam" id="PF21036"/>
    </source>
</evidence>
<name>D7BZT8_STRBB</name>
<gene>
    <name evidence="7" type="ordered locus">SBI_06873</name>
</gene>
<protein>
    <recommendedName>
        <fullName evidence="9">Glycosyl transferase</fullName>
    </recommendedName>
</protein>
<feature type="domain" description="Erythromycin biosynthesis protein CIII-like N-terminal" evidence="6">
    <location>
        <begin position="23"/>
        <end position="209"/>
    </location>
</feature>
<dbReference type="Gene3D" id="3.40.50.2000">
    <property type="entry name" value="Glycogen Phosphorylase B"/>
    <property type="match status" value="2"/>
</dbReference>
<dbReference type="Pfam" id="PF21036">
    <property type="entry name" value="EryCIII-like_N"/>
    <property type="match status" value="1"/>
</dbReference>
<dbReference type="InterPro" id="IPR050426">
    <property type="entry name" value="Glycosyltransferase_28"/>
</dbReference>
<evidence type="ECO:0000256" key="3">
    <source>
        <dbReference type="ARBA" id="ARBA00022679"/>
    </source>
</evidence>
<comment type="similarity">
    <text evidence="1">Belongs to the glycosyltransferase 28 family.</text>
</comment>
<keyword evidence="3" id="KW-0808">Transferase</keyword>
<reference evidence="7 8" key="1">
    <citation type="journal article" date="2010" name="J. Bacteriol.">
        <title>Genome sequence of the milbemycin-producing bacterium Streptomyces bingchenggensis.</title>
        <authorList>
            <person name="Wang X.J."/>
            <person name="Yan Y.J."/>
            <person name="Zhang B."/>
            <person name="An J."/>
            <person name="Wang J.J."/>
            <person name="Tian J."/>
            <person name="Jiang L."/>
            <person name="Chen Y.H."/>
            <person name="Huang S.X."/>
            <person name="Yin M."/>
            <person name="Zhang J."/>
            <person name="Gao A.L."/>
            <person name="Liu C.X."/>
            <person name="Zhu Z.X."/>
            <person name="Xiang W.S."/>
        </authorList>
    </citation>
    <scope>NUCLEOTIDE SEQUENCE [LARGE SCALE GENOMIC DNA]</scope>
    <source>
        <strain evidence="7 8">BCW-1</strain>
    </source>
</reference>
<dbReference type="SUPFAM" id="SSF53756">
    <property type="entry name" value="UDP-Glycosyltransferase/glycogen phosphorylase"/>
    <property type="match status" value="1"/>
</dbReference>
<keyword evidence="8" id="KW-1185">Reference proteome</keyword>
<sequence>MRVLFTTWSSGGHLAPMVPLARAFLAAGHQVRIAVPSGCAAAVAHAGLVPVPVGPLPKASGAAGAVPRRIGNWPADWPVRPAGLGAEERGMLRALGEKQVRIAEAMAQGLVAFARCWQPGLVVHDASTYAGTVAAAVLGVPAVGQMWGSAAVLRLDRQDLHGPPLPGYARLMRRYGVDPAYEPDLWLDPCPPGLALPSSARRMAVRFVPDGQGGQGGQGGQDGQDGQDGASEEGKAAYRVCVAWDDPGGPPKPVRAALRHAETRGAEVVLWPGPAAPPYRLPAGCRAVLHQGGGTAVVAAAAAGVPQLVVAPRPEQQLNGARLALVGAGRLVPVDASPARLFAELSALLEQPSYAAAARELRAEVLSMAGPDEAVTRLVSPAQASCAP</sequence>
<accession>D7BZT8</accession>
<dbReference type="PATRIC" id="fig|749414.3.peg.7069"/>
<dbReference type="STRING" id="749414.SBI_06873"/>
<dbReference type="InterPro" id="IPR048284">
    <property type="entry name" value="EryCIII-like_N"/>
</dbReference>
<dbReference type="PANTHER" id="PTHR48050">
    <property type="entry name" value="STEROL 3-BETA-GLUCOSYLTRANSFERASE"/>
    <property type="match status" value="1"/>
</dbReference>
<evidence type="ECO:0000313" key="7">
    <source>
        <dbReference type="EMBL" id="ADI09993.1"/>
    </source>
</evidence>
<evidence type="ECO:0000256" key="2">
    <source>
        <dbReference type="ARBA" id="ARBA00022676"/>
    </source>
</evidence>
<evidence type="ECO:0000313" key="8">
    <source>
        <dbReference type="Proteomes" id="UP000000377"/>
    </source>
</evidence>
<proteinExistence type="inferred from homology"/>
<dbReference type="eggNOG" id="COG1819">
    <property type="taxonomic scope" value="Bacteria"/>
</dbReference>
<dbReference type="PANTHER" id="PTHR48050:SF13">
    <property type="entry name" value="STEROL 3-BETA-GLUCOSYLTRANSFERASE UGT80A2"/>
    <property type="match status" value="1"/>
</dbReference>
<dbReference type="Pfam" id="PF06722">
    <property type="entry name" value="EryCIII-like_C"/>
    <property type="match status" value="1"/>
</dbReference>
<evidence type="ECO:0000256" key="4">
    <source>
        <dbReference type="SAM" id="MobiDB-lite"/>
    </source>
</evidence>
<dbReference type="AlphaFoldDB" id="D7BZT8"/>
<organism evidence="7 8">
    <name type="scientific">Streptomyces bingchenggensis (strain BCW-1)</name>
    <dbReference type="NCBI Taxonomy" id="749414"/>
    <lineage>
        <taxon>Bacteria</taxon>
        <taxon>Bacillati</taxon>
        <taxon>Actinomycetota</taxon>
        <taxon>Actinomycetes</taxon>
        <taxon>Kitasatosporales</taxon>
        <taxon>Streptomycetaceae</taxon>
        <taxon>Streptomyces</taxon>
    </lineage>
</organism>